<protein>
    <submittedName>
        <fullName evidence="5">PROTEIN SUPPRESSOR OF SABLE</fullName>
    </submittedName>
</protein>
<organism evidence="5 6">
    <name type="scientific">Ceraceosorus bombacis</name>
    <dbReference type="NCBI Taxonomy" id="401625"/>
    <lineage>
        <taxon>Eukaryota</taxon>
        <taxon>Fungi</taxon>
        <taxon>Dikarya</taxon>
        <taxon>Basidiomycota</taxon>
        <taxon>Ustilaginomycotina</taxon>
        <taxon>Exobasidiomycetes</taxon>
        <taxon>Ceraceosorales</taxon>
        <taxon>Ceraceosoraceae</taxon>
        <taxon>Ceraceosorus</taxon>
    </lineage>
</organism>
<feature type="region of interest" description="Disordered" evidence="2">
    <location>
        <begin position="600"/>
        <end position="627"/>
    </location>
</feature>
<dbReference type="PROSITE" id="PS50103">
    <property type="entry name" value="ZF_C3H1"/>
    <property type="match status" value="1"/>
</dbReference>
<dbReference type="GO" id="GO:0008270">
    <property type="term" value="F:zinc ion binding"/>
    <property type="evidence" value="ECO:0007669"/>
    <property type="project" value="UniProtKB-KW"/>
</dbReference>
<feature type="compositionally biased region" description="Low complexity" evidence="2">
    <location>
        <begin position="600"/>
        <end position="612"/>
    </location>
</feature>
<keyword evidence="1" id="KW-0479">Metal-binding</keyword>
<dbReference type="SMART" id="SM00356">
    <property type="entry name" value="ZnF_C3H1"/>
    <property type="match status" value="2"/>
</dbReference>
<dbReference type="InterPro" id="IPR053242">
    <property type="entry name" value="PAM2-like_domain"/>
</dbReference>
<feature type="compositionally biased region" description="Low complexity" evidence="2">
    <location>
        <begin position="498"/>
        <end position="534"/>
    </location>
</feature>
<keyword evidence="1" id="KW-0863">Zinc-finger</keyword>
<feature type="compositionally biased region" description="Low complexity" evidence="2">
    <location>
        <begin position="274"/>
        <end position="296"/>
    </location>
</feature>
<dbReference type="Gene3D" id="3.30.1370.110">
    <property type="match status" value="1"/>
</dbReference>
<evidence type="ECO:0000313" key="6">
    <source>
        <dbReference type="Proteomes" id="UP000054845"/>
    </source>
</evidence>
<feature type="compositionally biased region" description="Low complexity" evidence="2">
    <location>
        <begin position="859"/>
        <end position="889"/>
    </location>
</feature>
<feature type="compositionally biased region" description="Low complexity" evidence="2">
    <location>
        <begin position="461"/>
        <end position="476"/>
    </location>
</feature>
<evidence type="ECO:0000256" key="2">
    <source>
        <dbReference type="SAM" id="MobiDB-lite"/>
    </source>
</evidence>
<feature type="region of interest" description="Disordered" evidence="2">
    <location>
        <begin position="239"/>
        <end position="298"/>
    </location>
</feature>
<feature type="compositionally biased region" description="Low complexity" evidence="2">
    <location>
        <begin position="23"/>
        <end position="34"/>
    </location>
</feature>
<feature type="compositionally biased region" description="Low complexity" evidence="2">
    <location>
        <begin position="68"/>
        <end position="77"/>
    </location>
</feature>
<feature type="domain" description="C3H1-type" evidence="3">
    <location>
        <begin position="824"/>
        <end position="849"/>
    </location>
</feature>
<feature type="zinc finger region" description="C3H1-type" evidence="1">
    <location>
        <begin position="824"/>
        <end position="849"/>
    </location>
</feature>
<feature type="compositionally biased region" description="Low complexity" evidence="2">
    <location>
        <begin position="437"/>
        <end position="451"/>
    </location>
</feature>
<dbReference type="Gene3D" id="4.10.1000.10">
    <property type="entry name" value="Zinc finger, CCCH-type"/>
    <property type="match status" value="1"/>
</dbReference>
<dbReference type="Proteomes" id="UP000054845">
    <property type="component" value="Unassembled WGS sequence"/>
</dbReference>
<dbReference type="OrthoDB" id="3247158at2759"/>
<feature type="region of interest" description="Disordered" evidence="2">
    <location>
        <begin position="859"/>
        <end position="941"/>
    </location>
</feature>
<dbReference type="SMART" id="SM01162">
    <property type="entry name" value="DUF1771"/>
    <property type="match status" value="1"/>
</dbReference>
<feature type="region of interest" description="Disordered" evidence="2">
    <location>
        <begin position="353"/>
        <end position="419"/>
    </location>
</feature>
<evidence type="ECO:0000256" key="1">
    <source>
        <dbReference type="PROSITE-ProRule" id="PRU00723"/>
    </source>
</evidence>
<feature type="compositionally biased region" description="Gly residues" evidence="2">
    <location>
        <begin position="373"/>
        <end position="382"/>
    </location>
</feature>
<dbReference type="InterPro" id="IPR013899">
    <property type="entry name" value="DUF1771"/>
</dbReference>
<dbReference type="AlphaFoldDB" id="A0A0P1BC86"/>
<dbReference type="PANTHER" id="PTHR46651:SF1">
    <property type="entry name" value="SMALL MUTS RELATED FAMILY PROTEIN"/>
    <property type="match status" value="1"/>
</dbReference>
<feature type="region of interest" description="Disordered" evidence="2">
    <location>
        <begin position="21"/>
        <end position="42"/>
    </location>
</feature>
<keyword evidence="1" id="KW-0862">Zinc</keyword>
<dbReference type="PROSITE" id="PS50828">
    <property type="entry name" value="SMR"/>
    <property type="match status" value="1"/>
</dbReference>
<feature type="region of interest" description="Disordered" evidence="2">
    <location>
        <begin position="717"/>
        <end position="748"/>
    </location>
</feature>
<accession>A0A0P1BC86</accession>
<reference evidence="5 6" key="1">
    <citation type="submission" date="2014-09" db="EMBL/GenBank/DDBJ databases">
        <authorList>
            <person name="Magalhaes I.L.F."/>
            <person name="Oliveira U."/>
            <person name="Santos F.R."/>
            <person name="Vidigal T.H.D.A."/>
            <person name="Brescovit A.D."/>
            <person name="Santos A.J."/>
        </authorList>
    </citation>
    <scope>NUCLEOTIDE SEQUENCE [LARGE SCALE GENOMIC DNA]</scope>
</reference>
<keyword evidence="6" id="KW-1185">Reference proteome</keyword>
<feature type="region of interest" description="Disordered" evidence="2">
    <location>
        <begin position="59"/>
        <end position="82"/>
    </location>
</feature>
<evidence type="ECO:0000313" key="5">
    <source>
        <dbReference type="EMBL" id="CEH13454.1"/>
    </source>
</evidence>
<dbReference type="InterPro" id="IPR000571">
    <property type="entry name" value="Znf_CCCH"/>
</dbReference>
<feature type="region of interest" description="Disordered" evidence="2">
    <location>
        <begin position="437"/>
        <end position="543"/>
    </location>
</feature>
<proteinExistence type="predicted"/>
<name>A0A0P1BC86_9BASI</name>
<dbReference type="SUPFAM" id="SSF160443">
    <property type="entry name" value="SMR domain-like"/>
    <property type="match status" value="1"/>
</dbReference>
<dbReference type="InterPro" id="IPR036063">
    <property type="entry name" value="Smr_dom_sf"/>
</dbReference>
<feature type="compositionally biased region" description="Low complexity" evidence="2">
    <location>
        <begin position="383"/>
        <end position="416"/>
    </location>
</feature>
<dbReference type="STRING" id="401625.A0A0P1BC86"/>
<feature type="compositionally biased region" description="Low complexity" evidence="2">
    <location>
        <begin position="974"/>
        <end position="1000"/>
    </location>
</feature>
<sequence>MTPPAQTTHARALLEALLSIRHSPTTPSSSRRPSNGYGGTNSLLAPAVVGPMPMSAAASASYRPQKPSSLAASSTSSVVDGHDEPDLEAEVQLQGVSSRLHQLHFPSFAFSQLSSSAESASEGVKSPPTPPLAPLLSPAHIAMHSTRILGLLDSADMQDEDRIEQVRDALAEALKLASDGEPLPPSRLDALVLDLLHRHREDVRPSGAVVPNPLVSAVGLSQAGLAMAAYGAGSGALTTISSPNRRPASLRTFSNSSSGVPHPHLTRPWTPTSAAAANAAHAGPRTPSAAASGSSPLPSPAFVSPTWGNLALGSGPENLSVFNSSAKSGADAWPTPASPTPAHLHQAALLGSSVDSQRASPRPWHRSGSFLGKEGGGGGGGAAWSSSLGLAPSTPFAGTTLPSSSSGSTSTGLPAGMSPALLPTSAGAAAAAANAASTRPLSPSPLGSPRLNVGASEFKPRASSGASPARPGSESGWPTSSNVASLSPSTNRRTSSQAAAPSGLARSASLLGSTSSQGRSGNGSRSSASGSGSDTDGDTDEFSPFAVASNMSAARSTSSAATSTRPNSTSTASALTAHTMTSTPGLLGFGSGDERGSFYADSTTSVSSLSGASSGGHHDASPLAQTHAGASSGWSVGMYSEEESALAATMTPFDVLFSILNSSTGAAPSSVGSASSTGSFQQQQQQWTPEQIEEALAANGWDVDATLAAIMDAGGQGLAGSPARSGAQSGSVPVGPRSVTAATPRYPRGISVPGGSGVSLMSREAFANYRQSQAAQGGSAAARFASSSAAQHPSSTAQPKQNRVCKYWASSGGCLRRDCAFLHSDRALCIHWLRGRCLNDNCAFTHSIDAVQTLASGLAAGSTSSSGTPHSPKSSAASVPTAPSASSSAGTEPRTPPHDDFPELGQLIPAGPKTTRARASGAPPGAPTGPATNSSAGSSDTSRIRWAAALQKGKDQSPMALVAGDAPAVHVHKASAPSRAPTGPRSSTSSASTAAPAGASNRPSPRIVLRPPALIPTLDTGKAAAASYASYRGVALSLSDQRNQCLARAAEAWKGGDGAGARQWSAEGQALNAKLAEEQRGAVKLLMRDRHKAIKERLALAGPEGAGVGVQSDEAQARGLRGKSAGAGLGLCLGVASSSHARGGGKQSTSPSVEERTEYLMDLHGLHGEEAVTLVEQFLLGLERENARGIAYLATGTGRHTSTSTDRRRVGLAQAVRAWLSSWHYPYVEHEGVLAVDPLTHA</sequence>
<evidence type="ECO:0000259" key="4">
    <source>
        <dbReference type="PROSITE" id="PS50828"/>
    </source>
</evidence>
<dbReference type="EMBL" id="CCYA01000221">
    <property type="protein sequence ID" value="CEH13454.1"/>
    <property type="molecule type" value="Genomic_DNA"/>
</dbReference>
<feature type="compositionally biased region" description="Polar residues" evidence="2">
    <location>
        <begin position="477"/>
        <end position="497"/>
    </location>
</feature>
<feature type="domain" description="Smr" evidence="4">
    <location>
        <begin position="1161"/>
        <end position="1239"/>
    </location>
</feature>
<evidence type="ECO:0000259" key="3">
    <source>
        <dbReference type="PROSITE" id="PS50103"/>
    </source>
</evidence>
<dbReference type="PANTHER" id="PTHR46651">
    <property type="entry name" value="POLYADENYLATE-BINDING PROTEIN-INTERACTING PROTEIN 7"/>
    <property type="match status" value="1"/>
</dbReference>
<feature type="region of interest" description="Disordered" evidence="2">
    <location>
        <begin position="970"/>
        <end position="1008"/>
    </location>
</feature>
<dbReference type="InterPro" id="IPR002625">
    <property type="entry name" value="Smr_dom"/>
</dbReference>
<feature type="compositionally biased region" description="Low complexity" evidence="2">
    <location>
        <begin position="917"/>
        <end position="932"/>
    </location>
</feature>
<dbReference type="Pfam" id="PF08590">
    <property type="entry name" value="DUF1771"/>
    <property type="match status" value="1"/>
</dbReference>